<dbReference type="EMBL" id="CT868207">
    <property type="protein sequence ID" value="CAK74911.1"/>
    <property type="molecule type" value="Genomic_DNA"/>
</dbReference>
<dbReference type="KEGG" id="ptm:GSPATT00001113001"/>
<protein>
    <submittedName>
        <fullName evidence="1">Uncharacterized protein</fullName>
    </submittedName>
</protein>
<reference evidence="1 2" key="1">
    <citation type="journal article" date="2006" name="Nature">
        <title>Global trends of whole-genome duplications revealed by the ciliate Paramecium tetraurelia.</title>
        <authorList>
            <consortium name="Genoscope"/>
            <person name="Aury J.-M."/>
            <person name="Jaillon O."/>
            <person name="Duret L."/>
            <person name="Noel B."/>
            <person name="Jubin C."/>
            <person name="Porcel B.M."/>
            <person name="Segurens B."/>
            <person name="Daubin V."/>
            <person name="Anthouard V."/>
            <person name="Aiach N."/>
            <person name="Arnaiz O."/>
            <person name="Billaut A."/>
            <person name="Beisson J."/>
            <person name="Blanc I."/>
            <person name="Bouhouche K."/>
            <person name="Camara F."/>
            <person name="Duharcourt S."/>
            <person name="Guigo R."/>
            <person name="Gogendeau D."/>
            <person name="Katinka M."/>
            <person name="Keller A.-M."/>
            <person name="Kissmehl R."/>
            <person name="Klotz C."/>
            <person name="Koll F."/>
            <person name="Le Moue A."/>
            <person name="Lepere C."/>
            <person name="Malinsky S."/>
            <person name="Nowacki M."/>
            <person name="Nowak J.K."/>
            <person name="Plattner H."/>
            <person name="Poulain J."/>
            <person name="Ruiz F."/>
            <person name="Serrano V."/>
            <person name="Zagulski M."/>
            <person name="Dessen P."/>
            <person name="Betermier M."/>
            <person name="Weissenbach J."/>
            <person name="Scarpelli C."/>
            <person name="Schachter V."/>
            <person name="Sperling L."/>
            <person name="Meyer E."/>
            <person name="Cohen J."/>
            <person name="Wincker P."/>
        </authorList>
    </citation>
    <scope>NUCLEOTIDE SEQUENCE [LARGE SCALE GENOMIC DNA]</scope>
    <source>
        <strain evidence="1 2">Stock d4-2</strain>
    </source>
</reference>
<dbReference type="Proteomes" id="UP000000600">
    <property type="component" value="Unassembled WGS sequence"/>
</dbReference>
<keyword evidence="2" id="KW-1185">Reference proteome</keyword>
<evidence type="ECO:0000313" key="2">
    <source>
        <dbReference type="Proteomes" id="UP000000600"/>
    </source>
</evidence>
<sequence length="139" mass="16761">MNSFQLRSRLDDLEGQFKQSKIIIKQREQQIQLLKSLLDNQKQHLLKRKGKYQNNKPVSNSNNQENMKISEYQFIIEQLTEEIEKMKRNPQGLGEDLTELLTQITSVFLKKINQLSLLFLIKLHYFKRKQESNNKKRRW</sequence>
<organism evidence="1 2">
    <name type="scientific">Paramecium tetraurelia</name>
    <dbReference type="NCBI Taxonomy" id="5888"/>
    <lineage>
        <taxon>Eukaryota</taxon>
        <taxon>Sar</taxon>
        <taxon>Alveolata</taxon>
        <taxon>Ciliophora</taxon>
        <taxon>Intramacronucleata</taxon>
        <taxon>Oligohymenophorea</taxon>
        <taxon>Peniculida</taxon>
        <taxon>Parameciidae</taxon>
        <taxon>Paramecium</taxon>
    </lineage>
</organism>
<dbReference type="InParanoid" id="A0CVU4"/>
<gene>
    <name evidence="1" type="ORF">GSPATT00001113001</name>
</gene>
<evidence type="ECO:0000313" key="1">
    <source>
        <dbReference type="EMBL" id="CAK74911.1"/>
    </source>
</evidence>
<dbReference type="RefSeq" id="XP_001442308.1">
    <property type="nucleotide sequence ID" value="XM_001442271.1"/>
</dbReference>
<dbReference type="HOGENOM" id="CLU_1848961_0_0_1"/>
<name>A0CVU4_PARTE</name>
<proteinExistence type="predicted"/>
<accession>A0CVU4</accession>
<dbReference type="AlphaFoldDB" id="A0CVU4"/>
<dbReference type="GeneID" id="5028100"/>